<feature type="transmembrane region" description="Helical" evidence="9">
    <location>
        <begin position="102"/>
        <end position="120"/>
    </location>
</feature>
<protein>
    <recommendedName>
        <fullName evidence="2">histidine kinase</fullName>
        <ecNumber evidence="2">2.7.13.3</ecNumber>
    </recommendedName>
</protein>
<dbReference type="PANTHER" id="PTHR24421">
    <property type="entry name" value="NITRATE/NITRITE SENSOR PROTEIN NARX-RELATED"/>
    <property type="match status" value="1"/>
</dbReference>
<name>A0ABW5G467_9PSEU</name>
<dbReference type="SMART" id="SM00387">
    <property type="entry name" value="HATPase_c"/>
    <property type="match status" value="1"/>
</dbReference>
<dbReference type="InterPro" id="IPR011712">
    <property type="entry name" value="Sig_transdc_His_kin_sub3_dim/P"/>
</dbReference>
<organism evidence="11 12">
    <name type="scientific">Amycolatopsis pigmentata</name>
    <dbReference type="NCBI Taxonomy" id="450801"/>
    <lineage>
        <taxon>Bacteria</taxon>
        <taxon>Bacillati</taxon>
        <taxon>Actinomycetota</taxon>
        <taxon>Actinomycetes</taxon>
        <taxon>Pseudonocardiales</taxon>
        <taxon>Pseudonocardiaceae</taxon>
        <taxon>Amycolatopsis</taxon>
    </lineage>
</organism>
<dbReference type="InterPro" id="IPR036890">
    <property type="entry name" value="HATPase_C_sf"/>
</dbReference>
<dbReference type="Pfam" id="PF02518">
    <property type="entry name" value="HATPase_c"/>
    <property type="match status" value="1"/>
</dbReference>
<evidence type="ECO:0000256" key="7">
    <source>
        <dbReference type="ARBA" id="ARBA00022840"/>
    </source>
</evidence>
<keyword evidence="4" id="KW-0808">Transferase</keyword>
<dbReference type="Gene3D" id="1.20.5.1930">
    <property type="match status" value="1"/>
</dbReference>
<keyword evidence="12" id="KW-1185">Reference proteome</keyword>
<dbReference type="InterPro" id="IPR003594">
    <property type="entry name" value="HATPase_dom"/>
</dbReference>
<gene>
    <name evidence="11" type="ORF">ACFSXZ_31405</name>
</gene>
<feature type="transmembrane region" description="Helical" evidence="9">
    <location>
        <begin position="15"/>
        <end position="35"/>
    </location>
</feature>
<feature type="transmembrane region" description="Helical" evidence="9">
    <location>
        <begin position="73"/>
        <end position="96"/>
    </location>
</feature>
<keyword evidence="7" id="KW-0067">ATP-binding</keyword>
<keyword evidence="9" id="KW-1133">Transmembrane helix</keyword>
<feature type="transmembrane region" description="Helical" evidence="9">
    <location>
        <begin position="132"/>
        <end position="150"/>
    </location>
</feature>
<evidence type="ECO:0000256" key="2">
    <source>
        <dbReference type="ARBA" id="ARBA00012438"/>
    </source>
</evidence>
<evidence type="ECO:0000256" key="1">
    <source>
        <dbReference type="ARBA" id="ARBA00000085"/>
    </source>
</evidence>
<dbReference type="Proteomes" id="UP001597417">
    <property type="component" value="Unassembled WGS sequence"/>
</dbReference>
<accession>A0ABW5G467</accession>
<keyword evidence="3" id="KW-0597">Phosphoprotein</keyword>
<evidence type="ECO:0000256" key="5">
    <source>
        <dbReference type="ARBA" id="ARBA00022741"/>
    </source>
</evidence>
<evidence type="ECO:0000256" key="8">
    <source>
        <dbReference type="ARBA" id="ARBA00023012"/>
    </source>
</evidence>
<keyword evidence="9" id="KW-0812">Transmembrane</keyword>
<evidence type="ECO:0000256" key="9">
    <source>
        <dbReference type="SAM" id="Phobius"/>
    </source>
</evidence>
<dbReference type="Gene3D" id="3.30.565.10">
    <property type="entry name" value="Histidine kinase-like ATPase, C-terminal domain"/>
    <property type="match status" value="1"/>
</dbReference>
<keyword evidence="6 11" id="KW-0418">Kinase</keyword>
<dbReference type="RefSeq" id="WP_378269119.1">
    <property type="nucleotide sequence ID" value="NZ_JBHUKR010000021.1"/>
</dbReference>
<evidence type="ECO:0000256" key="6">
    <source>
        <dbReference type="ARBA" id="ARBA00022777"/>
    </source>
</evidence>
<dbReference type="CDD" id="cd16917">
    <property type="entry name" value="HATPase_UhpB-NarQ-NarX-like"/>
    <property type="match status" value="1"/>
</dbReference>
<sequence length="412" mass="42496">MTTVRDPAPPNRRGILVAEVAVLVLVGLADAVLVFRMKHSTGLVPGLLGPLVPSAGEGTAVLAVLRRRFPDRVFVLGSAVAALSLASTGASAAIAIAHQGSWAYPGATEVVAMALLTGAATRRLPARHAAGVALAGVVAMVATPVVRYGIGSPVALLAVPAALLWGAAVAVGLILRDADRRHLSELADVRAGERLQLARELHDLIAHHVSGIVVRAQAAKAIAENPSATAQDPVMVYTEIEQAGTEALTATRRLVGMLRASEPVAVMPGSGVGDAVRAAVDDHGALEPALDIDIADELDGPAAPPELVITVHRLVLEALTNVRRHAPNATRVTLGATVDTCDLVLDIHNDGAGARPGNRAGSGYGLVGMAERVAALGGTLRAGPERGRSWRLTARLPLERTGMLTERPKGTR</sequence>
<keyword evidence="5" id="KW-0547">Nucleotide-binding</keyword>
<keyword evidence="8" id="KW-0902">Two-component regulatory system</keyword>
<dbReference type="PANTHER" id="PTHR24421:SF10">
    <property type="entry name" value="NITRATE_NITRITE SENSOR PROTEIN NARQ"/>
    <property type="match status" value="1"/>
</dbReference>
<dbReference type="EMBL" id="JBHUKR010000021">
    <property type="protein sequence ID" value="MFD2420847.1"/>
    <property type="molecule type" value="Genomic_DNA"/>
</dbReference>
<feature type="domain" description="Histidine kinase/HSP90-like ATPase" evidence="10">
    <location>
        <begin position="306"/>
        <end position="400"/>
    </location>
</feature>
<dbReference type="GO" id="GO:0016301">
    <property type="term" value="F:kinase activity"/>
    <property type="evidence" value="ECO:0007669"/>
    <property type="project" value="UniProtKB-KW"/>
</dbReference>
<evidence type="ECO:0000313" key="11">
    <source>
        <dbReference type="EMBL" id="MFD2420847.1"/>
    </source>
</evidence>
<comment type="catalytic activity">
    <reaction evidence="1">
        <text>ATP + protein L-histidine = ADP + protein N-phospho-L-histidine.</text>
        <dbReference type="EC" id="2.7.13.3"/>
    </reaction>
</comment>
<dbReference type="EC" id="2.7.13.3" evidence="2"/>
<evidence type="ECO:0000313" key="12">
    <source>
        <dbReference type="Proteomes" id="UP001597417"/>
    </source>
</evidence>
<evidence type="ECO:0000256" key="4">
    <source>
        <dbReference type="ARBA" id="ARBA00022679"/>
    </source>
</evidence>
<feature type="transmembrane region" description="Helical" evidence="9">
    <location>
        <begin position="156"/>
        <end position="175"/>
    </location>
</feature>
<evidence type="ECO:0000259" key="10">
    <source>
        <dbReference type="SMART" id="SM00387"/>
    </source>
</evidence>
<dbReference type="SUPFAM" id="SSF55874">
    <property type="entry name" value="ATPase domain of HSP90 chaperone/DNA topoisomerase II/histidine kinase"/>
    <property type="match status" value="1"/>
</dbReference>
<evidence type="ECO:0000256" key="3">
    <source>
        <dbReference type="ARBA" id="ARBA00022553"/>
    </source>
</evidence>
<reference evidence="12" key="1">
    <citation type="journal article" date="2019" name="Int. J. Syst. Evol. Microbiol.">
        <title>The Global Catalogue of Microorganisms (GCM) 10K type strain sequencing project: providing services to taxonomists for standard genome sequencing and annotation.</title>
        <authorList>
            <consortium name="The Broad Institute Genomics Platform"/>
            <consortium name="The Broad Institute Genome Sequencing Center for Infectious Disease"/>
            <person name="Wu L."/>
            <person name="Ma J."/>
        </authorList>
    </citation>
    <scope>NUCLEOTIDE SEQUENCE [LARGE SCALE GENOMIC DNA]</scope>
    <source>
        <strain evidence="12">CGMCC 4.7645</strain>
    </source>
</reference>
<keyword evidence="9" id="KW-0472">Membrane</keyword>
<comment type="caution">
    <text evidence="11">The sequence shown here is derived from an EMBL/GenBank/DDBJ whole genome shotgun (WGS) entry which is preliminary data.</text>
</comment>
<dbReference type="Pfam" id="PF07730">
    <property type="entry name" value="HisKA_3"/>
    <property type="match status" value="1"/>
</dbReference>
<proteinExistence type="predicted"/>
<dbReference type="InterPro" id="IPR050482">
    <property type="entry name" value="Sensor_HK_TwoCompSys"/>
</dbReference>